<dbReference type="InterPro" id="IPR043141">
    <property type="entry name" value="Ribosomal_uL10-like_sf"/>
</dbReference>
<protein>
    <submittedName>
        <fullName evidence="3">Uncharacterized protein</fullName>
    </submittedName>
</protein>
<evidence type="ECO:0000256" key="2">
    <source>
        <dbReference type="SAM" id="MobiDB-lite"/>
    </source>
</evidence>
<dbReference type="AlphaFoldDB" id="A0A4Q4T1R1"/>
<dbReference type="PANTHER" id="PTHR11560">
    <property type="entry name" value="39S RIBOSOMAL PROTEIN L10, MITOCHONDRIAL"/>
    <property type="match status" value="1"/>
</dbReference>
<gene>
    <name evidence="3" type="ORF">DL764_007977</name>
</gene>
<dbReference type="Gene3D" id="3.30.70.1730">
    <property type="match status" value="1"/>
</dbReference>
<organism evidence="3 4">
    <name type="scientific">Monosporascus ibericus</name>
    <dbReference type="NCBI Taxonomy" id="155417"/>
    <lineage>
        <taxon>Eukaryota</taxon>
        <taxon>Fungi</taxon>
        <taxon>Dikarya</taxon>
        <taxon>Ascomycota</taxon>
        <taxon>Pezizomycotina</taxon>
        <taxon>Sordariomycetes</taxon>
        <taxon>Xylariomycetidae</taxon>
        <taxon>Xylariales</taxon>
        <taxon>Xylariales incertae sedis</taxon>
        <taxon>Monosporascus</taxon>
    </lineage>
</organism>
<dbReference type="EMBL" id="QJNU01000586">
    <property type="protein sequence ID" value="RYO93528.1"/>
    <property type="molecule type" value="Genomic_DNA"/>
</dbReference>
<name>A0A4Q4T1R1_9PEZI</name>
<dbReference type="SUPFAM" id="SSF160369">
    <property type="entry name" value="Ribosomal protein L10-like"/>
    <property type="match status" value="1"/>
</dbReference>
<dbReference type="OrthoDB" id="360689at2759"/>
<dbReference type="STRING" id="155417.A0A4Q4T1R1"/>
<comment type="similarity">
    <text evidence="1">Belongs to the universal ribosomal protein uL10 family.</text>
</comment>
<feature type="region of interest" description="Disordered" evidence="2">
    <location>
        <begin position="1"/>
        <end position="29"/>
    </location>
</feature>
<dbReference type="Proteomes" id="UP000293360">
    <property type="component" value="Unassembled WGS sequence"/>
</dbReference>
<dbReference type="InterPro" id="IPR047865">
    <property type="entry name" value="Ribosomal_uL10_bac_type"/>
</dbReference>
<comment type="caution">
    <text evidence="3">The sequence shown here is derived from an EMBL/GenBank/DDBJ whole genome shotgun (WGS) entry which is preliminary data.</text>
</comment>
<sequence length="356" mass="38142">MPPRINGSAARRSVGRAVKQTTTSRSESLAAERRALQNCTLGATSSTPRCYATATPSGAGPIPQIPLGSMRLPDDYIPPTQPPSARRPETRKSQLLRSYTALLRSTPLMLFFQHNNLTAPEWAAIRRELRAALAQVPPPVVGPDGETPVDISPAIELQVLRTRIFDVALKITEFFDAGAQTERSNAYTHDLSATAYETIKKAPLDDPATVYAQISPLMVGPVAAVTFPAVSPAHLAAVIKVLAPSPPQFSAPTRKKNPSYYEPTFQSGVQKLILVGSRIEGRVFDRDGVNWVGGIEGGLDGLRAQLVAMLQSAGLGLTTALEGGSKGLWLALEGRRTQLDEEASGSKKEVEVEQSA</sequence>
<evidence type="ECO:0000313" key="4">
    <source>
        <dbReference type="Proteomes" id="UP000293360"/>
    </source>
</evidence>
<feature type="region of interest" description="Disordered" evidence="2">
    <location>
        <begin position="54"/>
        <end position="93"/>
    </location>
</feature>
<evidence type="ECO:0000256" key="1">
    <source>
        <dbReference type="ARBA" id="ARBA00008889"/>
    </source>
</evidence>
<accession>A0A4Q4T1R1</accession>
<evidence type="ECO:0000313" key="3">
    <source>
        <dbReference type="EMBL" id="RYO93528.1"/>
    </source>
</evidence>
<proteinExistence type="inferred from homology"/>
<reference evidence="3 4" key="1">
    <citation type="submission" date="2018-06" db="EMBL/GenBank/DDBJ databases">
        <title>Complete Genomes of Monosporascus.</title>
        <authorList>
            <person name="Robinson A.J."/>
            <person name="Natvig D.O."/>
        </authorList>
    </citation>
    <scope>NUCLEOTIDE SEQUENCE [LARGE SCALE GENOMIC DNA]</scope>
    <source>
        <strain evidence="3 4">CBS 110550</strain>
    </source>
</reference>
<keyword evidence="4" id="KW-1185">Reference proteome</keyword>